<sequence length="66" mass="7299">MRKGLKSRRGQPEHYSEIKKCVSIGITPTALAGLDELSQQRAISRSEMIERIGRGTIKLVDIDSSS</sequence>
<reference evidence="1 2" key="1">
    <citation type="submission" date="2015-02" db="EMBL/GenBank/DDBJ databases">
        <title>Nostoc linckia genome annotation.</title>
        <authorList>
            <person name="Zhou Z."/>
        </authorList>
    </citation>
    <scope>NUCLEOTIDE SEQUENCE [LARGE SCALE GENOMIC DNA]</scope>
    <source>
        <strain evidence="2">z8</strain>
    </source>
</reference>
<accession>A0A9Q5ZAB4</accession>
<gene>
    <name evidence="1" type="ORF">VF08_20425</name>
</gene>
<evidence type="ECO:0000313" key="2">
    <source>
        <dbReference type="Proteomes" id="UP000222310"/>
    </source>
</evidence>
<dbReference type="Proteomes" id="UP000222310">
    <property type="component" value="Unassembled WGS sequence"/>
</dbReference>
<evidence type="ECO:0000313" key="1">
    <source>
        <dbReference type="EMBL" id="PHK01985.1"/>
    </source>
</evidence>
<dbReference type="AlphaFoldDB" id="A0A9Q5ZAB4"/>
<proteinExistence type="predicted"/>
<dbReference type="EMBL" id="LAHD01000062">
    <property type="protein sequence ID" value="PHK01985.1"/>
    <property type="molecule type" value="Genomic_DNA"/>
</dbReference>
<comment type="caution">
    <text evidence="1">The sequence shown here is derived from an EMBL/GenBank/DDBJ whole genome shotgun (WGS) entry which is preliminary data.</text>
</comment>
<evidence type="ECO:0008006" key="3">
    <source>
        <dbReference type="Google" id="ProtNLM"/>
    </source>
</evidence>
<organism evidence="1 2">
    <name type="scientific">Nostoc linckia z8</name>
    <dbReference type="NCBI Taxonomy" id="1628746"/>
    <lineage>
        <taxon>Bacteria</taxon>
        <taxon>Bacillati</taxon>
        <taxon>Cyanobacteriota</taxon>
        <taxon>Cyanophyceae</taxon>
        <taxon>Nostocales</taxon>
        <taxon>Nostocaceae</taxon>
        <taxon>Nostoc</taxon>
    </lineage>
</organism>
<protein>
    <recommendedName>
        <fullName evidence="3">Ribbon-helix-helix protein, CopG family</fullName>
    </recommendedName>
</protein>
<name>A0A9Q5ZAB4_NOSLI</name>